<keyword evidence="7 9" id="KW-0326">Glycosidase</keyword>
<evidence type="ECO:0000313" key="9">
    <source>
        <dbReference type="EMBL" id="KZL90471.1"/>
    </source>
</evidence>
<dbReference type="Gene3D" id="3.90.110.10">
    <property type="entry name" value="Lactate dehydrogenase/glycoside hydrolase, family 4, C-terminal"/>
    <property type="match status" value="1"/>
</dbReference>
<gene>
    <name evidence="9" type="primary">pagL</name>
    <name evidence="9" type="ORF">CLMAG_42420</name>
</gene>
<evidence type="ECO:0000256" key="3">
    <source>
        <dbReference type="ARBA" id="ARBA00022723"/>
    </source>
</evidence>
<dbReference type="STRING" id="1121326.CLMAG_42420"/>
<proteinExistence type="predicted"/>
<keyword evidence="4 9" id="KW-0378">Hydrolase</keyword>
<evidence type="ECO:0000259" key="8">
    <source>
        <dbReference type="Pfam" id="PF11975"/>
    </source>
</evidence>
<dbReference type="Pfam" id="PF11975">
    <property type="entry name" value="Glyco_hydro_4C"/>
    <property type="match status" value="1"/>
</dbReference>
<dbReference type="EMBL" id="LWAE01000005">
    <property type="protein sequence ID" value="KZL90471.1"/>
    <property type="molecule type" value="Genomic_DNA"/>
</dbReference>
<comment type="cofactor">
    <cofactor evidence="1">
        <name>NAD(+)</name>
        <dbReference type="ChEBI" id="CHEBI:57540"/>
    </cofactor>
</comment>
<dbReference type="GO" id="GO:0004553">
    <property type="term" value="F:hydrolase activity, hydrolyzing O-glycosyl compounds"/>
    <property type="evidence" value="ECO:0007669"/>
    <property type="project" value="InterPro"/>
</dbReference>
<keyword evidence="6" id="KW-0464">Manganese</keyword>
<keyword evidence="3" id="KW-0479">Metal-binding</keyword>
<dbReference type="PATRIC" id="fig|1121326.3.peg.4302"/>
<protein>
    <submittedName>
        <fullName evidence="9">Phospho-alpha-glucosidase PagL</fullName>
        <ecNumber evidence="9">3.2.1.-</ecNumber>
    </submittedName>
</protein>
<dbReference type="GO" id="GO:0046872">
    <property type="term" value="F:metal ion binding"/>
    <property type="evidence" value="ECO:0007669"/>
    <property type="project" value="UniProtKB-KW"/>
</dbReference>
<organism evidence="9 10">
    <name type="scientific">Clostridium magnum DSM 2767</name>
    <dbReference type="NCBI Taxonomy" id="1121326"/>
    <lineage>
        <taxon>Bacteria</taxon>
        <taxon>Bacillati</taxon>
        <taxon>Bacillota</taxon>
        <taxon>Clostridia</taxon>
        <taxon>Eubacteriales</taxon>
        <taxon>Clostridiaceae</taxon>
        <taxon>Clostridium</taxon>
    </lineage>
</organism>
<evidence type="ECO:0000313" key="10">
    <source>
        <dbReference type="Proteomes" id="UP000076603"/>
    </source>
</evidence>
<keyword evidence="10" id="KW-1185">Reference proteome</keyword>
<name>A0A162RWK0_9CLOT</name>
<evidence type="ECO:0000256" key="1">
    <source>
        <dbReference type="ARBA" id="ARBA00001911"/>
    </source>
</evidence>
<evidence type="ECO:0000256" key="2">
    <source>
        <dbReference type="ARBA" id="ARBA00011881"/>
    </source>
</evidence>
<dbReference type="EC" id="3.2.1.-" evidence="9"/>
<evidence type="ECO:0000256" key="6">
    <source>
        <dbReference type="ARBA" id="ARBA00023211"/>
    </source>
</evidence>
<dbReference type="InterPro" id="IPR015955">
    <property type="entry name" value="Lactate_DH/Glyco_Ohase_4_C"/>
</dbReference>
<dbReference type="PANTHER" id="PTHR32092:SF14">
    <property type="entry name" value="MALTOSE-6'-PHOSPHATE GLUCOSIDASE"/>
    <property type="match status" value="1"/>
</dbReference>
<comment type="subunit">
    <text evidence="2">Homotetramer.</text>
</comment>
<evidence type="ECO:0000256" key="4">
    <source>
        <dbReference type="ARBA" id="ARBA00022801"/>
    </source>
</evidence>
<sequence>MMVEVTCRVGSNGIETLTVGSVPTFYKGLMENQYAYGKLTVDTCLEGSYKKALQALVLNRTVVNTDEAKDLLADLMEINKNYWNELK</sequence>
<comment type="caution">
    <text evidence="9">The sequence shown here is derived from an EMBL/GenBank/DDBJ whole genome shotgun (WGS) entry which is preliminary data.</text>
</comment>
<evidence type="ECO:0000256" key="5">
    <source>
        <dbReference type="ARBA" id="ARBA00023027"/>
    </source>
</evidence>
<keyword evidence="5" id="KW-0520">NAD</keyword>
<dbReference type="AlphaFoldDB" id="A0A162RWK0"/>
<dbReference type="InterPro" id="IPR022616">
    <property type="entry name" value="Glyco_hydro_4_C"/>
</dbReference>
<dbReference type="InterPro" id="IPR001088">
    <property type="entry name" value="Glyco_hydro_4"/>
</dbReference>
<dbReference type="Proteomes" id="UP000076603">
    <property type="component" value="Unassembled WGS sequence"/>
</dbReference>
<evidence type="ECO:0000256" key="7">
    <source>
        <dbReference type="ARBA" id="ARBA00023295"/>
    </source>
</evidence>
<feature type="domain" description="Glycosyl hydrolase family 4 C-terminal" evidence="8">
    <location>
        <begin position="2"/>
        <end position="62"/>
    </location>
</feature>
<dbReference type="GO" id="GO:0005975">
    <property type="term" value="P:carbohydrate metabolic process"/>
    <property type="evidence" value="ECO:0007669"/>
    <property type="project" value="InterPro"/>
</dbReference>
<dbReference type="GO" id="GO:0016616">
    <property type="term" value="F:oxidoreductase activity, acting on the CH-OH group of donors, NAD or NADP as acceptor"/>
    <property type="evidence" value="ECO:0007669"/>
    <property type="project" value="InterPro"/>
</dbReference>
<dbReference type="PANTHER" id="PTHR32092">
    <property type="entry name" value="6-PHOSPHO-BETA-GLUCOSIDASE-RELATED"/>
    <property type="match status" value="1"/>
</dbReference>
<reference evidence="9 10" key="1">
    <citation type="submission" date="2016-04" db="EMBL/GenBank/DDBJ databases">
        <title>Genome sequence of Clostridium magnum DSM 2767.</title>
        <authorList>
            <person name="Poehlein A."/>
            <person name="Uhlig R."/>
            <person name="Fischer R."/>
            <person name="Bahl H."/>
            <person name="Daniel R."/>
        </authorList>
    </citation>
    <scope>NUCLEOTIDE SEQUENCE [LARGE SCALE GENOMIC DNA]</scope>
    <source>
        <strain evidence="9 10">DSM 2767</strain>
    </source>
</reference>
<accession>A0A162RWK0</accession>
<dbReference type="SUPFAM" id="SSF56327">
    <property type="entry name" value="LDH C-terminal domain-like"/>
    <property type="match status" value="1"/>
</dbReference>